<gene>
    <name evidence="2" type="ORF">RchiOBHm_Chr1g0350101</name>
</gene>
<accession>A0A2P6SG06</accession>
<feature type="transmembrane region" description="Helical" evidence="1">
    <location>
        <begin position="34"/>
        <end position="56"/>
    </location>
</feature>
<keyword evidence="1" id="KW-0812">Transmembrane</keyword>
<keyword evidence="1" id="KW-1133">Transmembrane helix</keyword>
<dbReference type="EMBL" id="PDCK01000039">
    <property type="protein sequence ID" value="PRQ57599.1"/>
    <property type="molecule type" value="Genomic_DNA"/>
</dbReference>
<comment type="caution">
    <text evidence="2">The sequence shown here is derived from an EMBL/GenBank/DDBJ whole genome shotgun (WGS) entry which is preliminary data.</text>
</comment>
<reference evidence="2 3" key="1">
    <citation type="journal article" date="2018" name="Nat. Genet.">
        <title>The Rosa genome provides new insights in the design of modern roses.</title>
        <authorList>
            <person name="Bendahmane M."/>
        </authorList>
    </citation>
    <scope>NUCLEOTIDE SEQUENCE [LARGE SCALE GENOMIC DNA]</scope>
    <source>
        <strain evidence="3">cv. Old Blush</strain>
    </source>
</reference>
<keyword evidence="3" id="KW-1185">Reference proteome</keyword>
<evidence type="ECO:0000313" key="3">
    <source>
        <dbReference type="Proteomes" id="UP000238479"/>
    </source>
</evidence>
<organism evidence="2 3">
    <name type="scientific">Rosa chinensis</name>
    <name type="common">China rose</name>
    <dbReference type="NCBI Taxonomy" id="74649"/>
    <lineage>
        <taxon>Eukaryota</taxon>
        <taxon>Viridiplantae</taxon>
        <taxon>Streptophyta</taxon>
        <taxon>Embryophyta</taxon>
        <taxon>Tracheophyta</taxon>
        <taxon>Spermatophyta</taxon>
        <taxon>Magnoliopsida</taxon>
        <taxon>eudicotyledons</taxon>
        <taxon>Gunneridae</taxon>
        <taxon>Pentapetalae</taxon>
        <taxon>rosids</taxon>
        <taxon>fabids</taxon>
        <taxon>Rosales</taxon>
        <taxon>Rosaceae</taxon>
        <taxon>Rosoideae</taxon>
        <taxon>Rosoideae incertae sedis</taxon>
        <taxon>Rosa</taxon>
    </lineage>
</organism>
<proteinExistence type="predicted"/>
<evidence type="ECO:0000313" key="2">
    <source>
        <dbReference type="EMBL" id="PRQ57599.1"/>
    </source>
</evidence>
<dbReference type="AlphaFoldDB" id="A0A2P6SG06"/>
<sequence length="63" mass="6937">MEATPKKSWLSHSLRRYNGGFYSSAKGKAATRPVFFGAWKLRLVASVFLLCVVVLFPPGSAFS</sequence>
<protein>
    <submittedName>
        <fullName evidence="2">Uncharacterized protein</fullName>
    </submittedName>
</protein>
<name>A0A2P6SG06_ROSCH</name>
<dbReference type="Proteomes" id="UP000238479">
    <property type="component" value="Chromosome 1"/>
</dbReference>
<dbReference type="Gramene" id="PRQ57599">
    <property type="protein sequence ID" value="PRQ57599"/>
    <property type="gene ID" value="RchiOBHm_Chr1g0350101"/>
</dbReference>
<keyword evidence="1" id="KW-0472">Membrane</keyword>
<evidence type="ECO:0000256" key="1">
    <source>
        <dbReference type="SAM" id="Phobius"/>
    </source>
</evidence>